<organism evidence="10 11">
    <name type="scientific">Strongyloides papillosus</name>
    <name type="common">Intestinal threadworm</name>
    <dbReference type="NCBI Taxonomy" id="174720"/>
    <lineage>
        <taxon>Eukaryota</taxon>
        <taxon>Metazoa</taxon>
        <taxon>Ecdysozoa</taxon>
        <taxon>Nematoda</taxon>
        <taxon>Chromadorea</taxon>
        <taxon>Rhabditida</taxon>
        <taxon>Tylenchina</taxon>
        <taxon>Panagrolaimomorpha</taxon>
        <taxon>Strongyloidoidea</taxon>
        <taxon>Strongyloididae</taxon>
        <taxon>Strongyloides</taxon>
    </lineage>
</organism>
<keyword evidence="6 7" id="KW-0234">DNA repair</keyword>
<proteinExistence type="inferred from homology"/>
<dbReference type="PROSITE" id="PS00486">
    <property type="entry name" value="DNA_MISMATCH_REPAIR_2"/>
    <property type="match status" value="1"/>
</dbReference>
<dbReference type="FunFam" id="1.10.1420.10:FF:000005">
    <property type="entry name" value="DNA mismatch repair protein"/>
    <property type="match status" value="1"/>
</dbReference>
<dbReference type="Proteomes" id="UP000046392">
    <property type="component" value="Unplaced"/>
</dbReference>
<feature type="region of interest" description="Disordered" evidence="8">
    <location>
        <begin position="1"/>
        <end position="86"/>
    </location>
</feature>
<evidence type="ECO:0000256" key="8">
    <source>
        <dbReference type="SAM" id="MobiDB-lite"/>
    </source>
</evidence>
<evidence type="ECO:0000256" key="4">
    <source>
        <dbReference type="ARBA" id="ARBA00022840"/>
    </source>
</evidence>
<dbReference type="Gene3D" id="3.40.1170.10">
    <property type="entry name" value="DNA repair protein MutS, domain I"/>
    <property type="match status" value="1"/>
</dbReference>
<dbReference type="FunFam" id="3.40.1170.10:FF:000002">
    <property type="entry name" value="DNA mismatch repair protein"/>
    <property type="match status" value="1"/>
</dbReference>
<keyword evidence="3 6" id="KW-0227">DNA damage</keyword>
<dbReference type="InterPro" id="IPR016151">
    <property type="entry name" value="DNA_mismatch_repair_MutS_N"/>
</dbReference>
<dbReference type="InterPro" id="IPR007696">
    <property type="entry name" value="DNA_mismatch_repair_MutS_core"/>
</dbReference>
<accession>A0A0N5BPP5</accession>
<dbReference type="InterPro" id="IPR000432">
    <property type="entry name" value="DNA_mismatch_repair_MutS_C"/>
</dbReference>
<dbReference type="PIRSF" id="PIRSF037677">
    <property type="entry name" value="DNA_mis_repair_Msh6"/>
    <property type="match status" value="1"/>
</dbReference>
<evidence type="ECO:0000256" key="3">
    <source>
        <dbReference type="ARBA" id="ARBA00022763"/>
    </source>
</evidence>
<dbReference type="SUPFAM" id="SSF53150">
    <property type="entry name" value="DNA repair protein MutS, domain II"/>
    <property type="match status" value="1"/>
</dbReference>
<dbReference type="WBParaSite" id="SPAL_0000787000.1">
    <property type="protein sequence ID" value="SPAL_0000787000.1"/>
    <property type="gene ID" value="SPAL_0000787000"/>
</dbReference>
<evidence type="ECO:0000259" key="9">
    <source>
        <dbReference type="PROSITE" id="PS00486"/>
    </source>
</evidence>
<evidence type="ECO:0000256" key="6">
    <source>
        <dbReference type="PIRNR" id="PIRNR037677"/>
    </source>
</evidence>
<dbReference type="STRING" id="174720.A0A0N5BPP5"/>
<dbReference type="GO" id="GO:0005524">
    <property type="term" value="F:ATP binding"/>
    <property type="evidence" value="ECO:0007669"/>
    <property type="project" value="UniProtKB-UniRule"/>
</dbReference>
<name>A0A0N5BPP5_STREA</name>
<evidence type="ECO:0000313" key="10">
    <source>
        <dbReference type="Proteomes" id="UP000046392"/>
    </source>
</evidence>
<dbReference type="InterPro" id="IPR036187">
    <property type="entry name" value="DNA_mismatch_repair_MutS_sf"/>
</dbReference>
<sequence>MKQSSLMTFFSKTPKGEDGDSMVTGSVAEKDDNPKTPTRSKKPTFGSDSVTNFDDSMSNLKSVKRSHGDVIAEPDDSPLSNLKSTQKRRRVYIDSDSDVDMMDTENDSGKNKKFVDAYTPKLSRALSKTTINSTKKTDISSLNKEYDRLAKLKVPDPSEIDLIRVAETKEDNPNLDDILENGPVNPEDNFVHLTFDFLKPENIRDINGRRPDDPDYDKKTLFVPEKFIQEQTPAHRQWWRLKVHNFDVVLFFKIGKFYEMFHMDSVIGHEILGLTYMRGKFAHSGFPEASFGRYADQLISLGYKVARVEQTETPQMLEERCKKTKVKDKVVARELCQIGSIATRIYTPIDEFTRKGNYEEREDEKYLMAMYFTPKERDTFNFGVTFINTTVGTFYLSQFTDDNVNSGLRTLLSHFQPTQLLIEKRCPRKIINLLSSVLPYTQFEYLIPKEEFYDPEKTFYEMTDDKYFGANTDEWPELFRRFIEESPSAIPKVKKSYYECIKSFGGILFYLQRFLIDVDMISMRNFTFVNPQDSDQIIDSIKSTSNHWNKRCLVLDGDAIYQLSLLPPLRPIGVKNVHERRERKINLFSTINNCSTTFGKRLLKHWIRTPICDPLELGKRQSSVRLFCEPRFSDLARSISKKLKGLPDLEKFLQKNHANASKYRKESHPDGRAVMFESKKYDKRKISDFVGMIRGFGVIVDVVDILKKSGILDEEDSAIKDMFGGDFDFTHEEVNSFTRSFDQDEALKEGMIIPNPGVDDDFDNAVEEVDKYCKELNQYLERLMVQMRCPKLRYIKTGKNRYHIEVPADSVNRVPSGFNFHSKTKAFHRFTSEESLDLVEKLTAAEVKKETIRRDLSRKIYYYFDQKREQWDRGVKKISYLDCLLSLSIYSLTSGLEMTLPEFDYDSSAPYIDISEGYHPLLAMNMDRAIKFGNSRPTVYIPNDTVLGKTKGVAMLMTGPNMGGKSTLMRQVATLVILAQLGSMVPAKSMKLTPVDRIFTRMGASDRIFGNESTYAVELNETNRILRGATKHSLVIIDELGRGTGTMDGLSIAGATLEYCASYIGCRTIFATHFQSLCTAFKDHKDVFLAHMACHNDSETDDPTDANITFLYTLTDGQCTQSYGFYVAKLAGLPTRMIKNAYAASLRLAHTDADMICK</sequence>
<dbReference type="GO" id="GO:0032301">
    <property type="term" value="C:MutSalpha complex"/>
    <property type="evidence" value="ECO:0007669"/>
    <property type="project" value="TreeGrafter"/>
</dbReference>
<evidence type="ECO:0000256" key="2">
    <source>
        <dbReference type="ARBA" id="ARBA00022741"/>
    </source>
</evidence>
<comment type="function">
    <text evidence="6 7">Component of the post-replicative DNA mismatch repair system (MMR).</text>
</comment>
<evidence type="ECO:0000256" key="7">
    <source>
        <dbReference type="RuleBase" id="RU003756"/>
    </source>
</evidence>
<dbReference type="Gene3D" id="3.30.420.110">
    <property type="entry name" value="MutS, connector domain"/>
    <property type="match status" value="1"/>
</dbReference>
<dbReference type="GO" id="GO:0030983">
    <property type="term" value="F:mismatched DNA binding"/>
    <property type="evidence" value="ECO:0007669"/>
    <property type="project" value="UniProtKB-UniRule"/>
</dbReference>
<dbReference type="Pfam" id="PF05190">
    <property type="entry name" value="MutS_IV"/>
    <property type="match status" value="1"/>
</dbReference>
<dbReference type="Gene3D" id="1.10.1420.10">
    <property type="match status" value="2"/>
</dbReference>
<evidence type="ECO:0000313" key="11">
    <source>
        <dbReference type="WBParaSite" id="SPAL_0000787000.1"/>
    </source>
</evidence>
<dbReference type="SUPFAM" id="SSF48334">
    <property type="entry name" value="DNA repair protein MutS, domain III"/>
    <property type="match status" value="1"/>
</dbReference>
<keyword evidence="10" id="KW-1185">Reference proteome</keyword>
<feature type="domain" description="DNA mismatch repair proteins mutS family" evidence="9">
    <location>
        <begin position="1033"/>
        <end position="1049"/>
    </location>
</feature>
<feature type="compositionally biased region" description="Polar residues" evidence="8">
    <location>
        <begin position="46"/>
        <end position="61"/>
    </location>
</feature>
<dbReference type="SMART" id="SM00533">
    <property type="entry name" value="MUTSd"/>
    <property type="match status" value="1"/>
</dbReference>
<dbReference type="GO" id="GO:0140664">
    <property type="term" value="F:ATP-dependent DNA damage sensor activity"/>
    <property type="evidence" value="ECO:0007669"/>
    <property type="project" value="InterPro"/>
</dbReference>
<dbReference type="InterPro" id="IPR045076">
    <property type="entry name" value="MutS"/>
</dbReference>
<keyword evidence="5 6" id="KW-0238">DNA-binding</keyword>
<dbReference type="SMART" id="SM00534">
    <property type="entry name" value="MUTSac"/>
    <property type="match status" value="1"/>
</dbReference>
<dbReference type="InterPro" id="IPR027417">
    <property type="entry name" value="P-loop_NTPase"/>
</dbReference>
<dbReference type="SUPFAM" id="SSF55271">
    <property type="entry name" value="DNA repair protein MutS, domain I"/>
    <property type="match status" value="1"/>
</dbReference>
<feature type="compositionally biased region" description="Polar residues" evidence="8">
    <location>
        <begin position="1"/>
        <end position="11"/>
    </location>
</feature>
<dbReference type="PANTHER" id="PTHR11361:SF148">
    <property type="entry name" value="DNA MISMATCH REPAIR PROTEIN MSH6"/>
    <property type="match status" value="1"/>
</dbReference>
<protein>
    <recommendedName>
        <fullName evidence="6">DNA mismatch repair protein</fullName>
    </recommendedName>
</protein>
<dbReference type="InterPro" id="IPR036678">
    <property type="entry name" value="MutS_con_dom_sf"/>
</dbReference>
<dbReference type="PANTHER" id="PTHR11361">
    <property type="entry name" value="DNA MISMATCH REPAIR PROTEIN MUTS FAMILY MEMBER"/>
    <property type="match status" value="1"/>
</dbReference>
<dbReference type="InterPro" id="IPR007860">
    <property type="entry name" value="DNA_mmatch_repair_MutS_con_dom"/>
</dbReference>
<dbReference type="Pfam" id="PF01624">
    <property type="entry name" value="MutS_I"/>
    <property type="match status" value="1"/>
</dbReference>
<dbReference type="SUPFAM" id="SSF52540">
    <property type="entry name" value="P-loop containing nucleoside triphosphate hydrolases"/>
    <property type="match status" value="1"/>
</dbReference>
<dbReference type="Pfam" id="PF05192">
    <property type="entry name" value="MutS_III"/>
    <property type="match status" value="1"/>
</dbReference>
<dbReference type="GO" id="GO:0006298">
    <property type="term" value="P:mismatch repair"/>
    <property type="evidence" value="ECO:0007669"/>
    <property type="project" value="InterPro"/>
</dbReference>
<reference evidence="11" key="1">
    <citation type="submission" date="2017-02" db="UniProtKB">
        <authorList>
            <consortium name="WormBaseParasite"/>
        </authorList>
    </citation>
    <scope>IDENTIFICATION</scope>
</reference>
<keyword evidence="4 6" id="KW-0067">ATP-binding</keyword>
<dbReference type="AlphaFoldDB" id="A0A0N5BPP5"/>
<dbReference type="Pfam" id="PF05188">
    <property type="entry name" value="MutS_II"/>
    <property type="match status" value="1"/>
</dbReference>
<keyword evidence="2 6" id="KW-0547">Nucleotide-binding</keyword>
<evidence type="ECO:0000256" key="5">
    <source>
        <dbReference type="ARBA" id="ARBA00023125"/>
    </source>
</evidence>
<comment type="similarity">
    <text evidence="1 6 7">Belongs to the DNA mismatch repair MutS family.</text>
</comment>
<evidence type="ECO:0000256" key="1">
    <source>
        <dbReference type="ARBA" id="ARBA00006271"/>
    </source>
</evidence>
<dbReference type="InterPro" id="IPR007695">
    <property type="entry name" value="DNA_mismatch_repair_MutS-lik_N"/>
</dbReference>
<dbReference type="InterPro" id="IPR017261">
    <property type="entry name" value="DNA_mismatch_repair_MutS/MSH"/>
</dbReference>
<dbReference type="Gene3D" id="3.40.50.300">
    <property type="entry name" value="P-loop containing nucleotide triphosphate hydrolases"/>
    <property type="match status" value="1"/>
</dbReference>
<dbReference type="InterPro" id="IPR007861">
    <property type="entry name" value="DNA_mismatch_repair_MutS_clamp"/>
</dbReference>
<dbReference type="Pfam" id="PF00488">
    <property type="entry name" value="MutS_V"/>
    <property type="match status" value="1"/>
</dbReference>